<dbReference type="OrthoDB" id="6144443at2759"/>
<comment type="subcellular location">
    <subcellularLocation>
        <location evidence="1">Cell membrane</location>
        <topology evidence="1">Multi-pass membrane protein</topology>
    </subcellularLocation>
</comment>
<evidence type="ECO:0000256" key="10">
    <source>
        <dbReference type="ARBA" id="ARBA00023170"/>
    </source>
</evidence>
<dbReference type="InterPro" id="IPR017452">
    <property type="entry name" value="GPCR_Rhodpsn_7TM"/>
</dbReference>
<dbReference type="InParanoid" id="A0A3Q3LM80"/>
<evidence type="ECO:0000313" key="16">
    <source>
        <dbReference type="Proteomes" id="UP000261640"/>
    </source>
</evidence>
<feature type="transmembrane region" description="Helical" evidence="13">
    <location>
        <begin position="142"/>
        <end position="165"/>
    </location>
</feature>
<keyword evidence="4 13" id="KW-0812">Transmembrane</keyword>
<evidence type="ECO:0000256" key="2">
    <source>
        <dbReference type="ARBA" id="ARBA00022475"/>
    </source>
</evidence>
<evidence type="ECO:0000256" key="11">
    <source>
        <dbReference type="ARBA" id="ARBA00023180"/>
    </source>
</evidence>
<evidence type="ECO:0000256" key="4">
    <source>
        <dbReference type="ARBA" id="ARBA00022692"/>
    </source>
</evidence>
<evidence type="ECO:0000256" key="1">
    <source>
        <dbReference type="ARBA" id="ARBA00004651"/>
    </source>
</evidence>
<evidence type="ECO:0000313" key="15">
    <source>
        <dbReference type="Ensembl" id="ENSMAMP00000015258.2"/>
    </source>
</evidence>
<keyword evidence="8 13" id="KW-0472">Membrane</keyword>
<feature type="transmembrane region" description="Helical" evidence="13">
    <location>
        <begin position="247"/>
        <end position="270"/>
    </location>
</feature>
<keyword evidence="6 13" id="KW-1133">Transmembrane helix</keyword>
<dbReference type="RefSeq" id="XP_026170140.1">
    <property type="nucleotide sequence ID" value="XM_026314355.1"/>
</dbReference>
<dbReference type="Proteomes" id="UP000261640">
    <property type="component" value="Unplaced"/>
</dbReference>
<evidence type="ECO:0000259" key="14">
    <source>
        <dbReference type="PROSITE" id="PS50262"/>
    </source>
</evidence>
<feature type="domain" description="G-protein coupled receptors family 1 profile" evidence="14">
    <location>
        <begin position="42"/>
        <end position="294"/>
    </location>
</feature>
<evidence type="ECO:0000256" key="8">
    <source>
        <dbReference type="ARBA" id="ARBA00023136"/>
    </source>
</evidence>
<dbReference type="PANTHER" id="PTHR26450:SF417">
    <property type="entry name" value="ODORANT RECEPTOR-RELATED"/>
    <property type="match status" value="1"/>
</dbReference>
<dbReference type="SUPFAM" id="SSF81321">
    <property type="entry name" value="Family A G protein-coupled receptor-like"/>
    <property type="match status" value="1"/>
</dbReference>
<dbReference type="PRINTS" id="PR00237">
    <property type="entry name" value="GPCRRHODOPSN"/>
</dbReference>
<feature type="transmembrane region" description="Helical" evidence="13">
    <location>
        <begin position="276"/>
        <end position="296"/>
    </location>
</feature>
<dbReference type="Pfam" id="PF13853">
    <property type="entry name" value="7tm_4"/>
    <property type="match status" value="1"/>
</dbReference>
<evidence type="ECO:0000256" key="9">
    <source>
        <dbReference type="ARBA" id="ARBA00023157"/>
    </source>
</evidence>
<evidence type="ECO:0000256" key="12">
    <source>
        <dbReference type="ARBA" id="ARBA00023224"/>
    </source>
</evidence>
<evidence type="ECO:0000256" key="3">
    <source>
        <dbReference type="ARBA" id="ARBA00022606"/>
    </source>
</evidence>
<feature type="transmembrane region" description="Helical" evidence="13">
    <location>
        <begin position="103"/>
        <end position="121"/>
    </location>
</feature>
<evidence type="ECO:0000256" key="5">
    <source>
        <dbReference type="ARBA" id="ARBA00022725"/>
    </source>
</evidence>
<dbReference type="InterPro" id="IPR000725">
    <property type="entry name" value="Olfact_rcpt"/>
</dbReference>
<keyword evidence="7" id="KW-0297">G-protein coupled receptor</keyword>
<keyword evidence="5" id="KW-0552">Olfaction</keyword>
<accession>A0A3Q3LM80</accession>
<keyword evidence="9" id="KW-1015">Disulfide bond</keyword>
<keyword evidence="12" id="KW-0807">Transducer</keyword>
<evidence type="ECO:0000256" key="13">
    <source>
        <dbReference type="SAM" id="Phobius"/>
    </source>
</evidence>
<dbReference type="PANTHER" id="PTHR26450">
    <property type="entry name" value="OLFACTORY RECEPTOR 56B1-RELATED"/>
    <property type="match status" value="1"/>
</dbReference>
<dbReference type="GeneID" id="113134825"/>
<dbReference type="InterPro" id="IPR050402">
    <property type="entry name" value="OR51/52/56-like"/>
</dbReference>
<keyword evidence="10" id="KW-0675">Receptor</keyword>
<sequence length="348" mass="39419">MFDTNVTKIRDFLIVGFPGLSPEYYGPVSALLFVLFLAIAAGNIFILVFVKCERSLHKPTYLIFCHLALTDLAFGTVTLPKIISKYWFDDSFISFYGCFVQMFFVHFLGAAHSFILMVMALDRFIAICIPLRYPVLITNNTISVLCGFAWFIPLPLMVVVLLHALTLSFCKSNVIAQCYCDTISIRSQACGEDVFTIAVITLCIAMFTLLIPLAFILFSYISIIVVIIKMSNAASRKKTLSTFTPQILITCLFYFPRCFVYVTSVVGFSFSLDVRILLMLLYSVFPAAVNPGIYCFKTQDIKQMLMKRLRKTKIAIEIKLSYKCQTDGLGRMYTITQQNYPIPDKFVT</sequence>
<dbReference type="GeneTree" id="ENSGT00940000161369"/>
<dbReference type="Ensembl" id="ENSMAMT00000015680.2">
    <property type="protein sequence ID" value="ENSMAMP00000015258.2"/>
    <property type="gene ID" value="ENSMAMG00000010345.2"/>
</dbReference>
<feature type="transmembrane region" description="Helical" evidence="13">
    <location>
        <begin position="194"/>
        <end position="227"/>
    </location>
</feature>
<keyword evidence="11" id="KW-0325">Glycoprotein</keyword>
<dbReference type="STRING" id="205130.ENSMAMP00000015258"/>
<dbReference type="GO" id="GO:0004984">
    <property type="term" value="F:olfactory receptor activity"/>
    <property type="evidence" value="ECO:0007669"/>
    <property type="project" value="InterPro"/>
</dbReference>
<feature type="transmembrane region" description="Helical" evidence="13">
    <location>
        <begin position="61"/>
        <end position="83"/>
    </location>
</feature>
<dbReference type="FunFam" id="1.20.1070.10:FF:000024">
    <property type="entry name" value="Olfactory receptor"/>
    <property type="match status" value="1"/>
</dbReference>
<dbReference type="PROSITE" id="PS50262">
    <property type="entry name" value="G_PROTEIN_RECEP_F1_2"/>
    <property type="match status" value="1"/>
</dbReference>
<dbReference type="PRINTS" id="PR00245">
    <property type="entry name" value="OLFACTORYR"/>
</dbReference>
<dbReference type="GO" id="GO:0004930">
    <property type="term" value="F:G protein-coupled receptor activity"/>
    <property type="evidence" value="ECO:0007669"/>
    <property type="project" value="UniProtKB-KW"/>
</dbReference>
<dbReference type="InterPro" id="IPR000276">
    <property type="entry name" value="GPCR_Rhodpsn"/>
</dbReference>
<proteinExistence type="predicted"/>
<dbReference type="GO" id="GO:0005886">
    <property type="term" value="C:plasma membrane"/>
    <property type="evidence" value="ECO:0007669"/>
    <property type="project" value="UniProtKB-SubCell"/>
</dbReference>
<dbReference type="FunCoup" id="A0A3Q3LM80">
    <property type="interactions" value="361"/>
</dbReference>
<name>A0A3Q3LM80_9TELE</name>
<feature type="transmembrane region" description="Helical" evidence="13">
    <location>
        <begin position="28"/>
        <end position="49"/>
    </location>
</feature>
<dbReference type="Gene3D" id="1.20.1070.10">
    <property type="entry name" value="Rhodopsin 7-helix transmembrane proteins"/>
    <property type="match status" value="1"/>
</dbReference>
<reference evidence="15" key="2">
    <citation type="submission" date="2025-09" db="UniProtKB">
        <authorList>
            <consortium name="Ensembl"/>
        </authorList>
    </citation>
    <scope>IDENTIFICATION</scope>
</reference>
<keyword evidence="3" id="KW-0716">Sensory transduction</keyword>
<evidence type="ECO:0000256" key="6">
    <source>
        <dbReference type="ARBA" id="ARBA00022989"/>
    </source>
</evidence>
<evidence type="ECO:0000256" key="7">
    <source>
        <dbReference type="ARBA" id="ARBA00023040"/>
    </source>
</evidence>
<reference evidence="15" key="1">
    <citation type="submission" date="2025-08" db="UniProtKB">
        <authorList>
            <consortium name="Ensembl"/>
        </authorList>
    </citation>
    <scope>IDENTIFICATION</scope>
</reference>
<dbReference type="AlphaFoldDB" id="A0A3Q3LM80"/>
<keyword evidence="16" id="KW-1185">Reference proteome</keyword>
<organism evidence="15 16">
    <name type="scientific">Mastacembelus armatus</name>
    <name type="common">zig-zag eel</name>
    <dbReference type="NCBI Taxonomy" id="205130"/>
    <lineage>
        <taxon>Eukaryota</taxon>
        <taxon>Metazoa</taxon>
        <taxon>Chordata</taxon>
        <taxon>Craniata</taxon>
        <taxon>Vertebrata</taxon>
        <taxon>Euteleostomi</taxon>
        <taxon>Actinopterygii</taxon>
        <taxon>Neopterygii</taxon>
        <taxon>Teleostei</taxon>
        <taxon>Neoteleostei</taxon>
        <taxon>Acanthomorphata</taxon>
        <taxon>Anabantaria</taxon>
        <taxon>Synbranchiformes</taxon>
        <taxon>Mastacembelidae</taxon>
        <taxon>Mastacembelus</taxon>
    </lineage>
</organism>
<keyword evidence="2" id="KW-1003">Cell membrane</keyword>
<protein>
    <submittedName>
        <fullName evidence="15">Olfactory receptor 2AT4-like</fullName>
    </submittedName>
</protein>